<dbReference type="EMBL" id="AOGK01000015">
    <property type="protein sequence ID" value="MDG5976906.1"/>
    <property type="molecule type" value="Genomic_DNA"/>
</dbReference>
<dbReference type="PROSITE" id="PS51078">
    <property type="entry name" value="ICLR_ED"/>
    <property type="match status" value="1"/>
</dbReference>
<evidence type="ECO:0000256" key="1">
    <source>
        <dbReference type="ARBA" id="ARBA00023015"/>
    </source>
</evidence>
<dbReference type="InterPro" id="IPR005471">
    <property type="entry name" value="Tscrpt_reg_IclR_N"/>
</dbReference>
<evidence type="ECO:0000259" key="4">
    <source>
        <dbReference type="PROSITE" id="PS51077"/>
    </source>
</evidence>
<dbReference type="GO" id="GO:0045892">
    <property type="term" value="P:negative regulation of DNA-templated transcription"/>
    <property type="evidence" value="ECO:0007669"/>
    <property type="project" value="TreeGrafter"/>
</dbReference>
<keyword evidence="2" id="KW-0238">DNA-binding</keyword>
<keyword evidence="3" id="KW-0804">Transcription</keyword>
<dbReference type="AlphaFoldDB" id="A0A9X4SGD7"/>
<evidence type="ECO:0000313" key="6">
    <source>
        <dbReference type="EMBL" id="MDG5976906.1"/>
    </source>
</evidence>
<accession>A0A9X4SGD7</accession>
<dbReference type="PROSITE" id="PS51077">
    <property type="entry name" value="HTH_ICLR"/>
    <property type="match status" value="1"/>
</dbReference>
<reference evidence="6" key="1">
    <citation type="submission" date="2013-01" db="EMBL/GenBank/DDBJ databases">
        <title>Genome draft of Hydrogenophaga taeniospiralis 2K1.</title>
        <authorList>
            <person name="Gomila M."/>
            <person name="Lalucat J."/>
        </authorList>
    </citation>
    <scope>NUCLEOTIDE SEQUENCE</scope>
    <source>
        <strain evidence="6">CCUG 15921</strain>
    </source>
</reference>
<dbReference type="Gene3D" id="3.30.450.40">
    <property type="match status" value="1"/>
</dbReference>
<dbReference type="Pfam" id="PF09339">
    <property type="entry name" value="HTH_IclR"/>
    <property type="match status" value="1"/>
</dbReference>
<organism evidence="6 7">
    <name type="scientific">Hydrogenophaga taeniospiralis CCUG 15921</name>
    <dbReference type="NCBI Taxonomy" id="1281780"/>
    <lineage>
        <taxon>Bacteria</taxon>
        <taxon>Pseudomonadati</taxon>
        <taxon>Pseudomonadota</taxon>
        <taxon>Betaproteobacteria</taxon>
        <taxon>Burkholderiales</taxon>
        <taxon>Comamonadaceae</taxon>
        <taxon>Hydrogenophaga</taxon>
    </lineage>
</organism>
<dbReference type="PANTHER" id="PTHR30136">
    <property type="entry name" value="HELIX-TURN-HELIX TRANSCRIPTIONAL REGULATOR, ICLR FAMILY"/>
    <property type="match status" value="1"/>
</dbReference>
<keyword evidence="7" id="KW-1185">Reference proteome</keyword>
<evidence type="ECO:0000259" key="5">
    <source>
        <dbReference type="PROSITE" id="PS51078"/>
    </source>
</evidence>
<dbReference type="InterPro" id="IPR029016">
    <property type="entry name" value="GAF-like_dom_sf"/>
</dbReference>
<gene>
    <name evidence="6" type="ORF">H010_16689</name>
</gene>
<dbReference type="InterPro" id="IPR036388">
    <property type="entry name" value="WH-like_DNA-bd_sf"/>
</dbReference>
<proteinExistence type="predicted"/>
<feature type="domain" description="IclR-ED" evidence="5">
    <location>
        <begin position="62"/>
        <end position="245"/>
    </location>
</feature>
<protein>
    <submittedName>
        <fullName evidence="6">Transcription regulator protein</fullName>
    </submittedName>
</protein>
<dbReference type="OrthoDB" id="8721254at2"/>
<dbReference type="GO" id="GO:0003677">
    <property type="term" value="F:DNA binding"/>
    <property type="evidence" value="ECO:0007669"/>
    <property type="project" value="UniProtKB-KW"/>
</dbReference>
<dbReference type="RefSeq" id="WP_068174297.1">
    <property type="nucleotide sequence ID" value="NZ_AOGK01000015.1"/>
</dbReference>
<evidence type="ECO:0000256" key="3">
    <source>
        <dbReference type="ARBA" id="ARBA00023163"/>
    </source>
</evidence>
<feature type="domain" description="HTH iclR-type" evidence="4">
    <location>
        <begin position="1"/>
        <end position="61"/>
    </location>
</feature>
<dbReference type="SUPFAM" id="SSF46785">
    <property type="entry name" value="Winged helix' DNA-binding domain"/>
    <property type="match status" value="1"/>
</dbReference>
<dbReference type="PANTHER" id="PTHR30136:SF24">
    <property type="entry name" value="HTH-TYPE TRANSCRIPTIONAL REPRESSOR ALLR"/>
    <property type="match status" value="1"/>
</dbReference>
<dbReference type="SMART" id="SM00346">
    <property type="entry name" value="HTH_ICLR"/>
    <property type="match status" value="1"/>
</dbReference>
<evidence type="ECO:0000313" key="7">
    <source>
        <dbReference type="Proteomes" id="UP001152876"/>
    </source>
</evidence>
<name>A0A9X4SGD7_9BURK</name>
<evidence type="ECO:0000256" key="2">
    <source>
        <dbReference type="ARBA" id="ARBA00023125"/>
    </source>
</evidence>
<keyword evidence="1" id="KW-0805">Transcription regulation</keyword>
<dbReference type="Proteomes" id="UP001152876">
    <property type="component" value="Unassembled WGS sequence"/>
</dbReference>
<sequence>MNSLRRMLDILNLFKPGQPVIDVETICSQLGYAQASAYRYVRELSDVGLLVRLPRGYAVGPRVIELDRHMTEYDPLITCSRDLLDELVARTGMHALISELYSSTVINILQKHGSETEPLNFGRGRPMDLFRSATSRVILAYLLPRQLKRVYESNAAEPNLQRLGPTWKDFSRAMLTIRKQGYCVSAGELDPGKTGLAAPIFDEKSRILGAVTLVGSNERFAAFSQDYLVKLITNAAATITARIAADQPTS</sequence>
<dbReference type="SUPFAM" id="SSF55781">
    <property type="entry name" value="GAF domain-like"/>
    <property type="match status" value="1"/>
</dbReference>
<dbReference type="InterPro" id="IPR036390">
    <property type="entry name" value="WH_DNA-bd_sf"/>
</dbReference>
<dbReference type="Pfam" id="PF01614">
    <property type="entry name" value="IclR_C"/>
    <property type="match status" value="1"/>
</dbReference>
<comment type="caution">
    <text evidence="6">The sequence shown here is derived from an EMBL/GenBank/DDBJ whole genome shotgun (WGS) entry which is preliminary data.</text>
</comment>
<dbReference type="Gene3D" id="1.10.10.10">
    <property type="entry name" value="Winged helix-like DNA-binding domain superfamily/Winged helix DNA-binding domain"/>
    <property type="match status" value="1"/>
</dbReference>
<dbReference type="InterPro" id="IPR014757">
    <property type="entry name" value="Tscrpt_reg_IclR_C"/>
</dbReference>
<dbReference type="GO" id="GO:0003700">
    <property type="term" value="F:DNA-binding transcription factor activity"/>
    <property type="evidence" value="ECO:0007669"/>
    <property type="project" value="TreeGrafter"/>
</dbReference>
<dbReference type="InterPro" id="IPR050707">
    <property type="entry name" value="HTH_MetabolicPath_Reg"/>
</dbReference>